<dbReference type="EMBL" id="LGRX02035555">
    <property type="protein sequence ID" value="KAK3234134.1"/>
    <property type="molecule type" value="Genomic_DNA"/>
</dbReference>
<organism evidence="1 2">
    <name type="scientific">Cymbomonas tetramitiformis</name>
    <dbReference type="NCBI Taxonomy" id="36881"/>
    <lineage>
        <taxon>Eukaryota</taxon>
        <taxon>Viridiplantae</taxon>
        <taxon>Chlorophyta</taxon>
        <taxon>Pyramimonadophyceae</taxon>
        <taxon>Pyramimonadales</taxon>
        <taxon>Pyramimonadaceae</taxon>
        <taxon>Cymbomonas</taxon>
    </lineage>
</organism>
<sequence length="215" mass="24600">MLYWFGASEIPGIPPETQAEERLHHEDRRYVTPGASSLVVLTQSFPTLLKLRAWDGIGVTHQLPTTPYPYIKLARDLIEGEAPFFFLRTFLSHDLNAHLGTTVLWGRGSYVGDKPEFTNMRLYKWKDGCDFFYVNKEPYKNFPVTETRIKKFRTILNDSGDSTGLFKKPKVVAILPPRHILFVYLGGFYLVPCSSTITCSCYPCKSSLIYVLYVL</sequence>
<name>A0AAE0BDV2_9CHLO</name>
<dbReference type="AlphaFoldDB" id="A0AAE0BDV2"/>
<protein>
    <submittedName>
        <fullName evidence="1">Uncharacterized protein</fullName>
    </submittedName>
</protein>
<comment type="caution">
    <text evidence="1">The sequence shown here is derived from an EMBL/GenBank/DDBJ whole genome shotgun (WGS) entry which is preliminary data.</text>
</comment>
<proteinExistence type="predicted"/>
<accession>A0AAE0BDV2</accession>
<gene>
    <name evidence="1" type="ORF">CYMTET_55623</name>
</gene>
<reference evidence="1 2" key="1">
    <citation type="journal article" date="2015" name="Genome Biol. Evol.">
        <title>Comparative Genomics of a Bacterivorous Green Alga Reveals Evolutionary Causalities and Consequences of Phago-Mixotrophic Mode of Nutrition.</title>
        <authorList>
            <person name="Burns J.A."/>
            <person name="Paasch A."/>
            <person name="Narechania A."/>
            <person name="Kim E."/>
        </authorList>
    </citation>
    <scope>NUCLEOTIDE SEQUENCE [LARGE SCALE GENOMIC DNA]</scope>
    <source>
        <strain evidence="1 2">PLY_AMNH</strain>
    </source>
</reference>
<keyword evidence="2" id="KW-1185">Reference proteome</keyword>
<evidence type="ECO:0000313" key="2">
    <source>
        <dbReference type="Proteomes" id="UP001190700"/>
    </source>
</evidence>
<dbReference type="Proteomes" id="UP001190700">
    <property type="component" value="Unassembled WGS sequence"/>
</dbReference>
<evidence type="ECO:0000313" key="1">
    <source>
        <dbReference type="EMBL" id="KAK3234134.1"/>
    </source>
</evidence>